<protein>
    <submittedName>
        <fullName evidence="1">Uncharacterized protein</fullName>
    </submittedName>
</protein>
<dbReference type="EMBL" id="KE344216">
    <property type="protein sequence ID" value="EXB54911.1"/>
    <property type="molecule type" value="Genomic_DNA"/>
</dbReference>
<proteinExistence type="predicted"/>
<evidence type="ECO:0000313" key="2">
    <source>
        <dbReference type="Proteomes" id="UP000030645"/>
    </source>
</evidence>
<reference evidence="2" key="1">
    <citation type="submission" date="2013-01" db="EMBL/GenBank/DDBJ databases">
        <title>Draft Genome Sequence of a Mulberry Tree, Morus notabilis C.K. Schneid.</title>
        <authorList>
            <person name="He N."/>
            <person name="Zhao S."/>
        </authorList>
    </citation>
    <scope>NUCLEOTIDE SEQUENCE</scope>
</reference>
<dbReference type="AlphaFoldDB" id="W9R2Z2"/>
<evidence type="ECO:0000313" key="1">
    <source>
        <dbReference type="EMBL" id="EXB54911.1"/>
    </source>
</evidence>
<dbReference type="Proteomes" id="UP000030645">
    <property type="component" value="Unassembled WGS sequence"/>
</dbReference>
<name>W9R2Z2_9ROSA</name>
<sequence length="79" mass="8815">MEVVVGYARCGSAHRGRWVARTFRCEGELRELPESRALPASCELGLGGVVGAGRRRWDGRGAGQFGWMGVKREYDLRYV</sequence>
<accession>W9R2Z2</accession>
<keyword evidence="2" id="KW-1185">Reference proteome</keyword>
<gene>
    <name evidence="1" type="ORF">L484_008841</name>
</gene>
<organism evidence="1 2">
    <name type="scientific">Morus notabilis</name>
    <dbReference type="NCBI Taxonomy" id="981085"/>
    <lineage>
        <taxon>Eukaryota</taxon>
        <taxon>Viridiplantae</taxon>
        <taxon>Streptophyta</taxon>
        <taxon>Embryophyta</taxon>
        <taxon>Tracheophyta</taxon>
        <taxon>Spermatophyta</taxon>
        <taxon>Magnoliopsida</taxon>
        <taxon>eudicotyledons</taxon>
        <taxon>Gunneridae</taxon>
        <taxon>Pentapetalae</taxon>
        <taxon>rosids</taxon>
        <taxon>fabids</taxon>
        <taxon>Rosales</taxon>
        <taxon>Moraceae</taxon>
        <taxon>Moreae</taxon>
        <taxon>Morus</taxon>
    </lineage>
</organism>